<comment type="caution">
    <text evidence="2">The sequence shown here is derived from an EMBL/GenBank/DDBJ whole genome shotgun (WGS) entry which is preliminary data.</text>
</comment>
<organism evidence="2 3">
    <name type="scientific">Portunus trituberculatus</name>
    <name type="common">Swimming crab</name>
    <name type="synonym">Neptunus trituberculatus</name>
    <dbReference type="NCBI Taxonomy" id="210409"/>
    <lineage>
        <taxon>Eukaryota</taxon>
        <taxon>Metazoa</taxon>
        <taxon>Ecdysozoa</taxon>
        <taxon>Arthropoda</taxon>
        <taxon>Crustacea</taxon>
        <taxon>Multicrustacea</taxon>
        <taxon>Malacostraca</taxon>
        <taxon>Eumalacostraca</taxon>
        <taxon>Eucarida</taxon>
        <taxon>Decapoda</taxon>
        <taxon>Pleocyemata</taxon>
        <taxon>Brachyura</taxon>
        <taxon>Eubrachyura</taxon>
        <taxon>Portunoidea</taxon>
        <taxon>Portunidae</taxon>
        <taxon>Portuninae</taxon>
        <taxon>Portunus</taxon>
    </lineage>
</organism>
<proteinExistence type="predicted"/>
<accession>A0A5B7DLX8</accession>
<dbReference type="EMBL" id="VSRR010001089">
    <property type="protein sequence ID" value="MPC22448.1"/>
    <property type="molecule type" value="Genomic_DNA"/>
</dbReference>
<keyword evidence="1" id="KW-1133">Transmembrane helix</keyword>
<evidence type="ECO:0000313" key="3">
    <source>
        <dbReference type="Proteomes" id="UP000324222"/>
    </source>
</evidence>
<sequence>MHAAVSYAVTSCRLLRKDLVILLGFCVDGWMECSTPITVTVVVVVVVMLLLLLLLPFSSTVLASM</sequence>
<dbReference type="AlphaFoldDB" id="A0A5B7DLX8"/>
<keyword evidence="1" id="KW-0472">Membrane</keyword>
<name>A0A5B7DLX8_PORTR</name>
<keyword evidence="1" id="KW-0812">Transmembrane</keyword>
<evidence type="ECO:0000256" key="1">
    <source>
        <dbReference type="SAM" id="Phobius"/>
    </source>
</evidence>
<evidence type="ECO:0000313" key="2">
    <source>
        <dbReference type="EMBL" id="MPC22448.1"/>
    </source>
</evidence>
<gene>
    <name evidence="2" type="ORF">E2C01_015463</name>
</gene>
<dbReference type="Proteomes" id="UP000324222">
    <property type="component" value="Unassembled WGS sequence"/>
</dbReference>
<keyword evidence="3" id="KW-1185">Reference proteome</keyword>
<reference evidence="2 3" key="1">
    <citation type="submission" date="2019-05" db="EMBL/GenBank/DDBJ databases">
        <title>Another draft genome of Portunus trituberculatus and its Hox gene families provides insights of decapod evolution.</title>
        <authorList>
            <person name="Jeong J.-H."/>
            <person name="Song I."/>
            <person name="Kim S."/>
            <person name="Choi T."/>
            <person name="Kim D."/>
            <person name="Ryu S."/>
            <person name="Kim W."/>
        </authorList>
    </citation>
    <scope>NUCLEOTIDE SEQUENCE [LARGE SCALE GENOMIC DNA]</scope>
    <source>
        <tissue evidence="2">Muscle</tissue>
    </source>
</reference>
<protein>
    <submittedName>
        <fullName evidence="2">Uncharacterized protein</fullName>
    </submittedName>
</protein>
<feature type="transmembrane region" description="Helical" evidence="1">
    <location>
        <begin position="37"/>
        <end position="57"/>
    </location>
</feature>